<dbReference type="Proteomes" id="UP000075809">
    <property type="component" value="Unassembled WGS sequence"/>
</dbReference>
<gene>
    <name evidence="2" type="ORF">ALC60_00965</name>
</gene>
<dbReference type="AlphaFoldDB" id="A0A151XHV9"/>
<name>A0A151XHV9_9HYME</name>
<accession>A0A151XHV9</accession>
<feature type="region of interest" description="Disordered" evidence="1">
    <location>
        <begin position="1"/>
        <end position="25"/>
    </location>
</feature>
<sequence length="223" mass="25239">MEKNEDDNKESYNNSEKEEDDLPFGSKEKTMTVLNDLFKHGQNLSFNSILGTSMDERQSKLDSALELTQTFLKNKPSIIGWLRSNLFEESECNIPMALLFIALYEQHLLPYQKKTECDFRFYISFTSPFLNLNFVYLKKNYSCLNFEVHSATNFCPNPTFLWVATVLGNCSATFSPAASCLPLLAVLGLPPSAATNIRSASIFVGYPNLDCTCDPLHDKRDVL</sequence>
<evidence type="ECO:0000313" key="3">
    <source>
        <dbReference type="Proteomes" id="UP000075809"/>
    </source>
</evidence>
<dbReference type="EMBL" id="KQ982109">
    <property type="protein sequence ID" value="KYQ59994.1"/>
    <property type="molecule type" value="Genomic_DNA"/>
</dbReference>
<evidence type="ECO:0000313" key="2">
    <source>
        <dbReference type="EMBL" id="KYQ59994.1"/>
    </source>
</evidence>
<evidence type="ECO:0000256" key="1">
    <source>
        <dbReference type="SAM" id="MobiDB-lite"/>
    </source>
</evidence>
<keyword evidence="3" id="KW-1185">Reference proteome</keyword>
<proteinExistence type="predicted"/>
<organism evidence="2 3">
    <name type="scientific">Mycetomoellerius zeteki</name>
    <dbReference type="NCBI Taxonomy" id="64791"/>
    <lineage>
        <taxon>Eukaryota</taxon>
        <taxon>Metazoa</taxon>
        <taxon>Ecdysozoa</taxon>
        <taxon>Arthropoda</taxon>
        <taxon>Hexapoda</taxon>
        <taxon>Insecta</taxon>
        <taxon>Pterygota</taxon>
        <taxon>Neoptera</taxon>
        <taxon>Endopterygota</taxon>
        <taxon>Hymenoptera</taxon>
        <taxon>Apocrita</taxon>
        <taxon>Aculeata</taxon>
        <taxon>Formicoidea</taxon>
        <taxon>Formicidae</taxon>
        <taxon>Myrmicinae</taxon>
        <taxon>Mycetomoellerius</taxon>
    </lineage>
</organism>
<reference evidence="2 3" key="1">
    <citation type="submission" date="2015-09" db="EMBL/GenBank/DDBJ databases">
        <title>Trachymyrmex zeteki WGS genome.</title>
        <authorList>
            <person name="Nygaard S."/>
            <person name="Hu H."/>
            <person name="Boomsma J."/>
            <person name="Zhang G."/>
        </authorList>
    </citation>
    <scope>NUCLEOTIDE SEQUENCE [LARGE SCALE GENOMIC DNA]</scope>
    <source>
        <strain evidence="2">Tzet28-1</strain>
        <tissue evidence="2">Whole body</tissue>
    </source>
</reference>
<protein>
    <submittedName>
        <fullName evidence="2">Uncharacterized protein</fullName>
    </submittedName>
</protein>